<evidence type="ECO:0000313" key="13">
    <source>
        <dbReference type="Proteomes" id="UP000799302"/>
    </source>
</evidence>
<keyword evidence="6 11" id="KW-1133">Transmembrane helix</keyword>
<dbReference type="GO" id="GO:0015250">
    <property type="term" value="F:water channel activity"/>
    <property type="evidence" value="ECO:0007669"/>
    <property type="project" value="TreeGrafter"/>
</dbReference>
<dbReference type="EMBL" id="MU004244">
    <property type="protein sequence ID" value="KAF2663631.1"/>
    <property type="molecule type" value="Genomic_DNA"/>
</dbReference>
<dbReference type="OrthoDB" id="3222at2759"/>
<keyword evidence="5" id="KW-0677">Repeat</keyword>
<evidence type="ECO:0000256" key="1">
    <source>
        <dbReference type="ARBA" id="ARBA00004141"/>
    </source>
</evidence>
<dbReference type="Gene3D" id="1.20.1080.10">
    <property type="entry name" value="Glycerol uptake facilitator protein"/>
    <property type="match status" value="1"/>
</dbReference>
<dbReference type="InterPro" id="IPR000425">
    <property type="entry name" value="MIP"/>
</dbReference>
<keyword evidence="13" id="KW-1185">Reference proteome</keyword>
<evidence type="ECO:0000256" key="8">
    <source>
        <dbReference type="ARBA" id="ARBA00034651"/>
    </source>
</evidence>
<protein>
    <submittedName>
        <fullName evidence="12">Aquaporin</fullName>
    </submittedName>
</protein>
<keyword evidence="3 9" id="KW-0813">Transport</keyword>
<evidence type="ECO:0000256" key="10">
    <source>
        <dbReference type="SAM" id="MobiDB-lite"/>
    </source>
</evidence>
<dbReference type="Proteomes" id="UP000799302">
    <property type="component" value="Unassembled WGS sequence"/>
</dbReference>
<feature type="compositionally biased region" description="Polar residues" evidence="10">
    <location>
        <begin position="364"/>
        <end position="376"/>
    </location>
</feature>
<dbReference type="InterPro" id="IPR034294">
    <property type="entry name" value="Aquaporin_transptr"/>
</dbReference>
<feature type="transmembrane region" description="Helical" evidence="11">
    <location>
        <begin position="133"/>
        <end position="158"/>
    </location>
</feature>
<feature type="region of interest" description="Disordered" evidence="10">
    <location>
        <begin position="342"/>
        <end position="376"/>
    </location>
</feature>
<evidence type="ECO:0000256" key="11">
    <source>
        <dbReference type="SAM" id="Phobius"/>
    </source>
</evidence>
<comment type="subcellular location">
    <subcellularLocation>
        <location evidence="1">Membrane</location>
        <topology evidence="1">Multi-pass membrane protein</topology>
    </subcellularLocation>
</comment>
<feature type="transmembrane region" description="Helical" evidence="11">
    <location>
        <begin position="249"/>
        <end position="269"/>
    </location>
</feature>
<dbReference type="SUPFAM" id="SSF81338">
    <property type="entry name" value="Aquaporin-like"/>
    <property type="match status" value="1"/>
</dbReference>
<comment type="catalytic activity">
    <reaction evidence="8">
        <text>H2O(in) = H2O(out)</text>
        <dbReference type="Rhea" id="RHEA:29667"/>
        <dbReference type="ChEBI" id="CHEBI:15377"/>
    </reaction>
</comment>
<dbReference type="GO" id="GO:0005886">
    <property type="term" value="C:plasma membrane"/>
    <property type="evidence" value="ECO:0007669"/>
    <property type="project" value="TreeGrafter"/>
</dbReference>
<evidence type="ECO:0000256" key="2">
    <source>
        <dbReference type="ARBA" id="ARBA00006175"/>
    </source>
</evidence>
<evidence type="ECO:0000256" key="7">
    <source>
        <dbReference type="ARBA" id="ARBA00023136"/>
    </source>
</evidence>
<accession>A0A6A6TWB9</accession>
<evidence type="ECO:0000256" key="3">
    <source>
        <dbReference type="ARBA" id="ARBA00022448"/>
    </source>
</evidence>
<evidence type="ECO:0000256" key="9">
    <source>
        <dbReference type="RuleBase" id="RU000477"/>
    </source>
</evidence>
<reference evidence="12" key="1">
    <citation type="journal article" date="2020" name="Stud. Mycol.">
        <title>101 Dothideomycetes genomes: a test case for predicting lifestyles and emergence of pathogens.</title>
        <authorList>
            <person name="Haridas S."/>
            <person name="Albert R."/>
            <person name="Binder M."/>
            <person name="Bloem J."/>
            <person name="Labutti K."/>
            <person name="Salamov A."/>
            <person name="Andreopoulos B."/>
            <person name="Baker S."/>
            <person name="Barry K."/>
            <person name="Bills G."/>
            <person name="Bluhm B."/>
            <person name="Cannon C."/>
            <person name="Castanera R."/>
            <person name="Culley D."/>
            <person name="Daum C."/>
            <person name="Ezra D."/>
            <person name="Gonzalez J."/>
            <person name="Henrissat B."/>
            <person name="Kuo A."/>
            <person name="Liang C."/>
            <person name="Lipzen A."/>
            <person name="Lutzoni F."/>
            <person name="Magnuson J."/>
            <person name="Mondo S."/>
            <person name="Nolan M."/>
            <person name="Ohm R."/>
            <person name="Pangilinan J."/>
            <person name="Park H.-J."/>
            <person name="Ramirez L."/>
            <person name="Alfaro M."/>
            <person name="Sun H."/>
            <person name="Tritt A."/>
            <person name="Yoshinaga Y."/>
            <person name="Zwiers L.-H."/>
            <person name="Turgeon B."/>
            <person name="Goodwin S."/>
            <person name="Spatafora J."/>
            <person name="Crous P."/>
            <person name="Grigoriev I."/>
        </authorList>
    </citation>
    <scope>NUCLEOTIDE SEQUENCE</scope>
    <source>
        <strain evidence="12">CBS 115976</strain>
    </source>
</reference>
<evidence type="ECO:0000256" key="4">
    <source>
        <dbReference type="ARBA" id="ARBA00022692"/>
    </source>
</evidence>
<evidence type="ECO:0000313" key="12">
    <source>
        <dbReference type="EMBL" id="KAF2663631.1"/>
    </source>
</evidence>
<dbReference type="PRINTS" id="PR00783">
    <property type="entry name" value="MINTRINSICP"/>
</dbReference>
<evidence type="ECO:0000256" key="5">
    <source>
        <dbReference type="ARBA" id="ARBA00022737"/>
    </source>
</evidence>
<feature type="transmembrane region" description="Helical" evidence="11">
    <location>
        <begin position="204"/>
        <end position="224"/>
    </location>
</feature>
<feature type="transmembrane region" description="Helical" evidence="11">
    <location>
        <begin position="178"/>
        <end position="197"/>
    </location>
</feature>
<feature type="transmembrane region" description="Helical" evidence="11">
    <location>
        <begin position="47"/>
        <end position="71"/>
    </location>
</feature>
<dbReference type="Pfam" id="PF00230">
    <property type="entry name" value="MIP"/>
    <property type="match status" value="1"/>
</dbReference>
<dbReference type="InterPro" id="IPR023271">
    <property type="entry name" value="Aquaporin-like"/>
</dbReference>
<dbReference type="PANTHER" id="PTHR19139">
    <property type="entry name" value="AQUAPORIN TRANSPORTER"/>
    <property type="match status" value="1"/>
</dbReference>
<evidence type="ECO:0000256" key="6">
    <source>
        <dbReference type="ARBA" id="ARBA00022989"/>
    </source>
</evidence>
<keyword evidence="7 11" id="KW-0472">Membrane</keyword>
<feature type="transmembrane region" description="Helical" evidence="11">
    <location>
        <begin position="91"/>
        <end position="112"/>
    </location>
</feature>
<proteinExistence type="inferred from homology"/>
<dbReference type="FunFam" id="1.20.1080.10:FF:000014">
    <property type="entry name" value="Aquaporin 1"/>
    <property type="match status" value="1"/>
</dbReference>
<dbReference type="AlphaFoldDB" id="A0A6A6TWB9"/>
<dbReference type="PANTHER" id="PTHR19139:SF199">
    <property type="entry name" value="MIP17260P"/>
    <property type="match status" value="1"/>
</dbReference>
<organism evidence="12 13">
    <name type="scientific">Microthyrium microscopicum</name>
    <dbReference type="NCBI Taxonomy" id="703497"/>
    <lineage>
        <taxon>Eukaryota</taxon>
        <taxon>Fungi</taxon>
        <taxon>Dikarya</taxon>
        <taxon>Ascomycota</taxon>
        <taxon>Pezizomycotina</taxon>
        <taxon>Dothideomycetes</taxon>
        <taxon>Dothideomycetes incertae sedis</taxon>
        <taxon>Microthyriales</taxon>
        <taxon>Microthyriaceae</taxon>
        <taxon>Microthyrium</taxon>
    </lineage>
</organism>
<gene>
    <name evidence="12" type="ORF">BT63DRAFT_429915</name>
</gene>
<name>A0A6A6TWB9_9PEZI</name>
<keyword evidence="4 9" id="KW-0812">Transmembrane</keyword>
<feature type="compositionally biased region" description="Polar residues" evidence="10">
    <location>
        <begin position="342"/>
        <end position="354"/>
    </location>
</feature>
<sequence length="398" mass="42296">MNVDRPARRFRLPWQKRREVIPSDKDTHISTRVPLLNFLPPVVKGHVVAFSGEFVGTFLFLLFAMGGTNVVNAAPAEGANALDLAANPAKLMYIALCFGMSLAVNAWVFFRISGGLFNPAVTLGMMMVGATAYVRGAIVIVAQILGGIAAAALVSAMFPGDINVRTSLGGGTSVVQGLFIEMFLTAQLVFTIFMLAAEKHAGTFIAPIGIGLSLFIAELMGVYYTGGSVNPARSFGPAVVAGSFYSYHWIYWLGPVLGAILAATFYLFIKALEYETINIEADPQQSEVVGRKFDPVSGKEKIITREGKEVPVPGSTSTYHNSPIAQTGSPNGNTFQLASANSPTGNTFQGSPTHDGNVYHDETAQGSNTYHDGTPTNASNTYHASANMENGAIMPTAP</sequence>
<comment type="similarity">
    <text evidence="2 9">Belongs to the MIP/aquaporin (TC 1.A.8) family.</text>
</comment>